<reference evidence="4" key="1">
    <citation type="submission" date="2023-10" db="EMBL/GenBank/DDBJ databases">
        <title>Chromosome-level genome of the transformable northern wattle, Acacia crassicarpa.</title>
        <authorList>
            <person name="Massaro I."/>
            <person name="Sinha N.R."/>
            <person name="Poethig S."/>
            <person name="Leichty A.R."/>
        </authorList>
    </citation>
    <scope>NUCLEOTIDE SEQUENCE</scope>
    <source>
        <strain evidence="4">Acra3RX</strain>
        <tissue evidence="4">Leaf</tissue>
    </source>
</reference>
<dbReference type="PANTHER" id="PTHR13068:SF223">
    <property type="entry name" value="MITOCHONDRIAL TRANSCRIPTION TERMINATION FACTOR FAMILY PROTEIN"/>
    <property type="match status" value="1"/>
</dbReference>
<protein>
    <submittedName>
        <fullName evidence="4">Uncharacterized protein</fullName>
    </submittedName>
</protein>
<keyword evidence="2" id="KW-0805">Transcription regulation</keyword>
<sequence length="217" mass="25152">MIRLLLTVSRRFRSSSREIAAKPSQAFTSAACSTKCLDQVTEVEEDTTAQSTDPLQAFRKWGCNYDDLDRIFKRNPQLRKADVTLLQSNLSVLSRLGLEAPDLVRIINCRPRFLRSSRVHCQFDERFPYLDSLFESKELLKRAVVTNPSLLSYDFNKIIKPALAQYQELGVDKEDFLALICTRPTIIIRTSFDEEKLEYIRKTGFPRIQSCIYMRLQ</sequence>
<evidence type="ECO:0000256" key="1">
    <source>
        <dbReference type="ARBA" id="ARBA00007692"/>
    </source>
</evidence>
<keyword evidence="2" id="KW-0806">Transcription termination</keyword>
<keyword evidence="5" id="KW-1185">Reference proteome</keyword>
<proteinExistence type="inferred from homology"/>
<keyword evidence="2" id="KW-0804">Transcription</keyword>
<dbReference type="GO" id="GO:0006353">
    <property type="term" value="P:DNA-templated transcription termination"/>
    <property type="evidence" value="ECO:0007669"/>
    <property type="project" value="UniProtKB-KW"/>
</dbReference>
<evidence type="ECO:0000313" key="4">
    <source>
        <dbReference type="EMBL" id="KAK4285674.1"/>
    </source>
</evidence>
<dbReference type="AlphaFoldDB" id="A0AAE1NAN9"/>
<dbReference type="Gene3D" id="1.25.70.10">
    <property type="entry name" value="Transcription termination factor 3, mitochondrial"/>
    <property type="match status" value="1"/>
</dbReference>
<organism evidence="4 5">
    <name type="scientific">Acacia crassicarpa</name>
    <name type="common">northern wattle</name>
    <dbReference type="NCBI Taxonomy" id="499986"/>
    <lineage>
        <taxon>Eukaryota</taxon>
        <taxon>Viridiplantae</taxon>
        <taxon>Streptophyta</taxon>
        <taxon>Embryophyta</taxon>
        <taxon>Tracheophyta</taxon>
        <taxon>Spermatophyta</taxon>
        <taxon>Magnoliopsida</taxon>
        <taxon>eudicotyledons</taxon>
        <taxon>Gunneridae</taxon>
        <taxon>Pentapetalae</taxon>
        <taxon>rosids</taxon>
        <taxon>fabids</taxon>
        <taxon>Fabales</taxon>
        <taxon>Fabaceae</taxon>
        <taxon>Caesalpinioideae</taxon>
        <taxon>mimosoid clade</taxon>
        <taxon>Acacieae</taxon>
        <taxon>Acacia</taxon>
    </lineage>
</organism>
<dbReference type="InterPro" id="IPR003690">
    <property type="entry name" value="MTERF"/>
</dbReference>
<dbReference type="Pfam" id="PF02536">
    <property type="entry name" value="mTERF"/>
    <property type="match status" value="1"/>
</dbReference>
<gene>
    <name evidence="4" type="ORF">QN277_002342</name>
</gene>
<dbReference type="PANTHER" id="PTHR13068">
    <property type="entry name" value="CGI-12 PROTEIN-RELATED"/>
    <property type="match status" value="1"/>
</dbReference>
<accession>A0AAE1NAN9</accession>
<comment type="similarity">
    <text evidence="1">Belongs to the mTERF family.</text>
</comment>
<dbReference type="Proteomes" id="UP001293593">
    <property type="component" value="Unassembled WGS sequence"/>
</dbReference>
<keyword evidence="3" id="KW-0809">Transit peptide</keyword>
<evidence type="ECO:0000313" key="5">
    <source>
        <dbReference type="Proteomes" id="UP001293593"/>
    </source>
</evidence>
<dbReference type="EMBL" id="JAWXYG010000001">
    <property type="protein sequence ID" value="KAK4285674.1"/>
    <property type="molecule type" value="Genomic_DNA"/>
</dbReference>
<evidence type="ECO:0000256" key="2">
    <source>
        <dbReference type="ARBA" id="ARBA00022472"/>
    </source>
</evidence>
<comment type="caution">
    <text evidence="4">The sequence shown here is derived from an EMBL/GenBank/DDBJ whole genome shotgun (WGS) entry which is preliminary data.</text>
</comment>
<dbReference type="GO" id="GO:0003676">
    <property type="term" value="F:nucleic acid binding"/>
    <property type="evidence" value="ECO:0007669"/>
    <property type="project" value="InterPro"/>
</dbReference>
<name>A0AAE1NAN9_9FABA</name>
<evidence type="ECO:0000256" key="3">
    <source>
        <dbReference type="ARBA" id="ARBA00022946"/>
    </source>
</evidence>
<dbReference type="InterPro" id="IPR038538">
    <property type="entry name" value="MTERF_sf"/>
</dbReference>